<dbReference type="STRING" id="926571.NVIE_026980"/>
<gene>
    <name evidence="1" type="ORF">NVIE_026980</name>
</gene>
<name>A0A060HPB7_9ARCH</name>
<accession>A0A060HPB7</accession>
<dbReference type="Gene3D" id="3.10.450.40">
    <property type="match status" value="1"/>
</dbReference>
<dbReference type="EMBL" id="CP007536">
    <property type="protein sequence ID" value="AIC16970.1"/>
    <property type="molecule type" value="Genomic_DNA"/>
</dbReference>
<dbReference type="OrthoDB" id="12249at2157"/>
<keyword evidence="2" id="KW-1185">Reference proteome</keyword>
<organism evidence="1 2">
    <name type="scientific">Nitrososphaera viennensis EN76</name>
    <dbReference type="NCBI Taxonomy" id="926571"/>
    <lineage>
        <taxon>Archaea</taxon>
        <taxon>Nitrososphaerota</taxon>
        <taxon>Nitrososphaeria</taxon>
        <taxon>Nitrososphaerales</taxon>
        <taxon>Nitrososphaeraceae</taxon>
        <taxon>Nitrososphaera</taxon>
    </lineage>
</organism>
<dbReference type="GeneID" id="74947935"/>
<reference evidence="1 2" key="1">
    <citation type="journal article" date="2014" name="Int. J. Syst. Evol. Microbiol.">
        <title>Nitrososphaera viennensis gen. nov., sp. nov., an aerobic and mesophilic, ammonia-oxidizing archaeon from soil and a member of the archaeal phylum Thaumarchaeota.</title>
        <authorList>
            <person name="Stieglmeier M."/>
            <person name="Klingl A."/>
            <person name="Alves R.J."/>
            <person name="Rittmann S.K."/>
            <person name="Melcher M."/>
            <person name="Leisch N."/>
            <person name="Schleper C."/>
        </authorList>
    </citation>
    <scope>NUCLEOTIDE SEQUENCE [LARGE SCALE GENOMIC DNA]</scope>
    <source>
        <strain evidence="1">EN76</strain>
    </source>
</reference>
<dbReference type="HOGENOM" id="CLU_117489_0_0_2"/>
<proteinExistence type="predicted"/>
<evidence type="ECO:0008006" key="3">
    <source>
        <dbReference type="Google" id="ProtNLM"/>
    </source>
</evidence>
<sequence length="166" mass="16869">MGNPYLRKSVVIPAVAVAAVLITALAAGTAFAQEQNKTAPSIKGSVDVKGTVQNYIKDNLKVSFTAAADTAAAQVANGTIVSGNLGVVQGYLAYKFFVVNADTQVGHIVVVDAGNGQVLHTSGDIQMGGGRGIGMFGGHGFKGHGFHGYGSWNHAAPESGPQGTQS</sequence>
<dbReference type="KEGG" id="nvn:NVIE_026980"/>
<dbReference type="RefSeq" id="WP_075055622.1">
    <property type="nucleotide sequence ID" value="NZ_CP007536.1"/>
</dbReference>
<evidence type="ECO:0000313" key="2">
    <source>
        <dbReference type="Proteomes" id="UP000027093"/>
    </source>
</evidence>
<dbReference type="Proteomes" id="UP000027093">
    <property type="component" value="Chromosome"/>
</dbReference>
<protein>
    <recommendedName>
        <fullName evidence="3">PepSY domain-containing protein</fullName>
    </recommendedName>
</protein>
<dbReference type="AlphaFoldDB" id="A0A060HPB7"/>
<evidence type="ECO:0000313" key="1">
    <source>
        <dbReference type="EMBL" id="AIC16970.1"/>
    </source>
</evidence>